<gene>
    <name evidence="1" type="ORF">EVAR_21138_1</name>
</gene>
<protein>
    <submittedName>
        <fullName evidence="1">Uncharacterized protein</fullName>
    </submittedName>
</protein>
<comment type="caution">
    <text evidence="1">The sequence shown here is derived from an EMBL/GenBank/DDBJ whole genome shotgun (WGS) entry which is preliminary data.</text>
</comment>
<proteinExistence type="predicted"/>
<sequence>MAALPRPPPLQVGGYRRFYCQRILFSCSHERLDSLRCPITDAHWCFRDWTPSVRDLELPTFSKYIKDASKRFLDIAGYHPNALLRAVVEYEPPHSSHFIRWPRNVPNDPPDALTAAVESLDDVNDTHD</sequence>
<evidence type="ECO:0000313" key="2">
    <source>
        <dbReference type="Proteomes" id="UP000299102"/>
    </source>
</evidence>
<dbReference type="OrthoDB" id="10050074at2759"/>
<evidence type="ECO:0000313" key="1">
    <source>
        <dbReference type="EMBL" id="GBP42134.1"/>
    </source>
</evidence>
<dbReference type="AlphaFoldDB" id="A0A4C1VW60"/>
<keyword evidence="2" id="KW-1185">Reference proteome</keyword>
<accession>A0A4C1VW60</accession>
<organism evidence="1 2">
    <name type="scientific">Eumeta variegata</name>
    <name type="common">Bagworm moth</name>
    <name type="synonym">Eumeta japonica</name>
    <dbReference type="NCBI Taxonomy" id="151549"/>
    <lineage>
        <taxon>Eukaryota</taxon>
        <taxon>Metazoa</taxon>
        <taxon>Ecdysozoa</taxon>
        <taxon>Arthropoda</taxon>
        <taxon>Hexapoda</taxon>
        <taxon>Insecta</taxon>
        <taxon>Pterygota</taxon>
        <taxon>Neoptera</taxon>
        <taxon>Endopterygota</taxon>
        <taxon>Lepidoptera</taxon>
        <taxon>Glossata</taxon>
        <taxon>Ditrysia</taxon>
        <taxon>Tineoidea</taxon>
        <taxon>Psychidae</taxon>
        <taxon>Oiketicinae</taxon>
        <taxon>Eumeta</taxon>
    </lineage>
</organism>
<dbReference type="Proteomes" id="UP000299102">
    <property type="component" value="Unassembled WGS sequence"/>
</dbReference>
<reference evidence="1 2" key="1">
    <citation type="journal article" date="2019" name="Commun. Biol.">
        <title>The bagworm genome reveals a unique fibroin gene that provides high tensile strength.</title>
        <authorList>
            <person name="Kono N."/>
            <person name="Nakamura H."/>
            <person name="Ohtoshi R."/>
            <person name="Tomita M."/>
            <person name="Numata K."/>
            <person name="Arakawa K."/>
        </authorList>
    </citation>
    <scope>NUCLEOTIDE SEQUENCE [LARGE SCALE GENOMIC DNA]</scope>
</reference>
<name>A0A4C1VW60_EUMVA</name>
<dbReference type="EMBL" id="BGZK01000412">
    <property type="protein sequence ID" value="GBP42134.1"/>
    <property type="molecule type" value="Genomic_DNA"/>
</dbReference>